<comment type="caution">
    <text evidence="2">The sequence shown here is derived from an EMBL/GenBank/DDBJ whole genome shotgun (WGS) entry which is preliminary data.</text>
</comment>
<dbReference type="STRING" id="1797197.A2Y75_11250"/>
<dbReference type="InterPro" id="IPR052509">
    <property type="entry name" value="Metal_resp_DNA-bind_regulator"/>
</dbReference>
<dbReference type="EMBL" id="MELK01000016">
    <property type="protein sequence ID" value="OFW59398.1"/>
    <property type="molecule type" value="Genomic_DNA"/>
</dbReference>
<accession>A0A1F2WR97</accession>
<protein>
    <recommendedName>
        <fullName evidence="1">Transcription regulator PadR N-terminal domain-containing protein</fullName>
    </recommendedName>
</protein>
<sequence>MSESREKPAASPLDHECFVKQGPQKRFIEPRLLFLIKRKPCCGYEMNEQMVELPFPGLPPDSAAVYRMLRELERQGLVRSEWQPGEAGPSKRIYHITGPGEARLEAWVIALKERVRTLNRFITMCERGG</sequence>
<dbReference type="InterPro" id="IPR036390">
    <property type="entry name" value="WH_DNA-bd_sf"/>
</dbReference>
<reference evidence="2 3" key="1">
    <citation type="journal article" date="2016" name="Nat. Commun.">
        <title>Thousands of microbial genomes shed light on interconnected biogeochemical processes in an aquifer system.</title>
        <authorList>
            <person name="Anantharaman K."/>
            <person name="Brown C.T."/>
            <person name="Hug L.A."/>
            <person name="Sharon I."/>
            <person name="Castelle C.J."/>
            <person name="Probst A.J."/>
            <person name="Thomas B.C."/>
            <person name="Singh A."/>
            <person name="Wilkins M.J."/>
            <person name="Karaoz U."/>
            <person name="Brodie E.L."/>
            <person name="Williams K.H."/>
            <person name="Hubbard S.S."/>
            <person name="Banfield J.F."/>
        </authorList>
    </citation>
    <scope>NUCLEOTIDE SEQUENCE [LARGE SCALE GENOMIC DNA]</scope>
</reference>
<gene>
    <name evidence="2" type="ORF">A2Y75_11250</name>
</gene>
<dbReference type="InterPro" id="IPR005149">
    <property type="entry name" value="Tscrpt_reg_PadR_N"/>
</dbReference>
<organism evidence="2 3">
    <name type="scientific">Candidatus Solincola sediminis</name>
    <dbReference type="NCBI Taxonomy" id="1797199"/>
    <lineage>
        <taxon>Bacteria</taxon>
        <taxon>Bacillati</taxon>
        <taxon>Actinomycetota</taxon>
        <taxon>Candidatus Geothermincolia</taxon>
        <taxon>Candidatus Geothermincolales</taxon>
        <taxon>Candidatus Geothermincolaceae</taxon>
        <taxon>Candidatus Solincola</taxon>
    </lineage>
</organism>
<evidence type="ECO:0000313" key="3">
    <source>
        <dbReference type="Proteomes" id="UP000177876"/>
    </source>
</evidence>
<evidence type="ECO:0000259" key="1">
    <source>
        <dbReference type="Pfam" id="PF03551"/>
    </source>
</evidence>
<dbReference type="InterPro" id="IPR036388">
    <property type="entry name" value="WH-like_DNA-bd_sf"/>
</dbReference>
<proteinExistence type="predicted"/>
<name>A0A1F2WR97_9ACTN</name>
<dbReference type="AlphaFoldDB" id="A0A1F2WR97"/>
<dbReference type="Proteomes" id="UP000177876">
    <property type="component" value="Unassembled WGS sequence"/>
</dbReference>
<dbReference type="Pfam" id="PF03551">
    <property type="entry name" value="PadR"/>
    <property type="match status" value="1"/>
</dbReference>
<dbReference type="Gene3D" id="1.10.10.10">
    <property type="entry name" value="Winged helix-like DNA-binding domain superfamily/Winged helix DNA-binding domain"/>
    <property type="match status" value="1"/>
</dbReference>
<dbReference type="SUPFAM" id="SSF46785">
    <property type="entry name" value="Winged helix' DNA-binding domain"/>
    <property type="match status" value="1"/>
</dbReference>
<dbReference type="PANTHER" id="PTHR33169:SF14">
    <property type="entry name" value="TRANSCRIPTIONAL REGULATOR RV3488"/>
    <property type="match status" value="1"/>
</dbReference>
<evidence type="ECO:0000313" key="2">
    <source>
        <dbReference type="EMBL" id="OFW59398.1"/>
    </source>
</evidence>
<dbReference type="PANTHER" id="PTHR33169">
    <property type="entry name" value="PADR-FAMILY TRANSCRIPTIONAL REGULATOR"/>
    <property type="match status" value="1"/>
</dbReference>
<feature type="domain" description="Transcription regulator PadR N-terminal" evidence="1">
    <location>
        <begin position="32"/>
        <end position="105"/>
    </location>
</feature>